<dbReference type="EMBL" id="JACXAD010000005">
    <property type="protein sequence ID" value="MBD2767446.1"/>
    <property type="molecule type" value="Genomic_DNA"/>
</dbReference>
<comment type="caution">
    <text evidence="1">The sequence shown here is derived from an EMBL/GenBank/DDBJ whole genome shotgun (WGS) entry which is preliminary data.</text>
</comment>
<dbReference type="RefSeq" id="WP_191004263.1">
    <property type="nucleotide sequence ID" value="NZ_JACXAD010000005.1"/>
</dbReference>
<keyword evidence="2" id="KW-1185">Reference proteome</keyword>
<protein>
    <submittedName>
        <fullName evidence="1">Uncharacterized protein</fullName>
    </submittedName>
</protein>
<evidence type="ECO:0000313" key="2">
    <source>
        <dbReference type="Proteomes" id="UP000612233"/>
    </source>
</evidence>
<evidence type="ECO:0000313" key="1">
    <source>
        <dbReference type="EMBL" id="MBD2767446.1"/>
    </source>
</evidence>
<name>A0A927BBL5_9BACT</name>
<gene>
    <name evidence="1" type="ORF">IC235_06025</name>
</gene>
<dbReference type="AlphaFoldDB" id="A0A927BBL5"/>
<organism evidence="1 2">
    <name type="scientific">Hymenobacter montanus</name>
    <dbReference type="NCBI Taxonomy" id="2771359"/>
    <lineage>
        <taxon>Bacteria</taxon>
        <taxon>Pseudomonadati</taxon>
        <taxon>Bacteroidota</taxon>
        <taxon>Cytophagia</taxon>
        <taxon>Cytophagales</taxon>
        <taxon>Hymenobacteraceae</taxon>
        <taxon>Hymenobacter</taxon>
    </lineage>
</organism>
<proteinExistence type="predicted"/>
<sequence>MKSVILTCFIILQAVLCFSQTKSKSYKMPFDNKSGVPYFKDPEIGYSVDGFEVDSKGVLYFLANNYDSKKSNLVAFKGGSRIYSKYYPFNLARLSLCDKGLYSADFLAKAHSLYKFNKDNGLLLARFSINNKYRDNAFIFANCFLIVESIRSEGADIESTYYRYDLSGKLVNKPTNAYGLENSPNLDNPDDSGADFLGYYNDRQVYINYDLDNNLYDVFLFSNGGANRNKYTIGPIKGKPLMRVDEFIKLRNNSIFFLTELKNDALLTEVPIATLVTGNN</sequence>
<reference evidence="1" key="1">
    <citation type="submission" date="2020-09" db="EMBL/GenBank/DDBJ databases">
        <authorList>
            <person name="Kim M.K."/>
        </authorList>
    </citation>
    <scope>NUCLEOTIDE SEQUENCE</scope>
    <source>
        <strain evidence="1">BT664</strain>
    </source>
</reference>
<dbReference type="Proteomes" id="UP000612233">
    <property type="component" value="Unassembled WGS sequence"/>
</dbReference>
<accession>A0A927BBL5</accession>